<keyword evidence="6 15" id="KW-0732">Signal</keyword>
<evidence type="ECO:0000256" key="12">
    <source>
        <dbReference type="ARBA" id="ARBA00039846"/>
    </source>
</evidence>
<evidence type="ECO:0000256" key="8">
    <source>
        <dbReference type="ARBA" id="ARBA00022824"/>
    </source>
</evidence>
<dbReference type="InterPro" id="IPR036249">
    <property type="entry name" value="Thioredoxin-like_sf"/>
</dbReference>
<sequence length="517" mass="56451">MRSFAPLVLSLLGATAAVHAADAETADAADANANVITLTTDTFDEFVKEHPLVLAEFYAPWCGHCKALAPKYEEAATELKSKDIPLVKVDCTEEEELCRTYEVDGYPTLKVFRGADSHKPYAGARKTDAIVSYMTKQSMPAVSNVNEDNLEEFKALDKITIIGYVASDDKTSNKSFTTFAESQRDNYLFAASNDAALAKAEGVKQPSIVLYKDFDEKKAVYDGKLEDEAILEWVKTASTPLVGELGPETYSKYMAAGIPLAYIFAETAEEREQFADEFRPIAEKHRGAINIVTLDAKLFGAHAGNLNLEPEKFPAFAIQETAKNAKYPYDQTKKLEVKEVGKFIKNVLDGKVEPSIKSEPIPETQEGSVTVVVGRNYQEVVIDNEKDVLVEFYAPWCGHCKALAPKYDELAALYADVPELNEKVTIAKIDATANDVPDSITGFPTIKIYPAGAKDSPIEYAGSRTVEDLVSFIKENGKYQVDGLAEGAKKPEQGGDVTSSAAKAAETASDEEGHDEL</sequence>
<accession>A0A1F5LI07</accession>
<dbReference type="PROSITE" id="PS51352">
    <property type="entry name" value="THIOREDOXIN_2"/>
    <property type="match status" value="2"/>
</dbReference>
<keyword evidence="9 13" id="KW-1015">Disulfide bond</keyword>
<evidence type="ECO:0000256" key="9">
    <source>
        <dbReference type="ARBA" id="ARBA00023157"/>
    </source>
</evidence>
<keyword evidence="19" id="KW-1185">Reference proteome</keyword>
<dbReference type="InterPro" id="IPR013766">
    <property type="entry name" value="Thioredoxin_domain"/>
</dbReference>
<feature type="domain" description="Thioredoxin" evidence="17">
    <location>
        <begin position="15"/>
        <end position="139"/>
    </location>
</feature>
<dbReference type="GO" id="GO:0006457">
    <property type="term" value="P:protein folding"/>
    <property type="evidence" value="ECO:0007669"/>
    <property type="project" value="TreeGrafter"/>
</dbReference>
<dbReference type="FunFam" id="3.40.30.10:FF:000017">
    <property type="entry name" value="Protein disulfide-isomerase A4"/>
    <property type="match status" value="1"/>
</dbReference>
<dbReference type="SUPFAM" id="SSF52833">
    <property type="entry name" value="Thioredoxin-like"/>
    <property type="match status" value="4"/>
</dbReference>
<evidence type="ECO:0000256" key="7">
    <source>
        <dbReference type="ARBA" id="ARBA00022737"/>
    </source>
</evidence>
<keyword evidence="10 15" id="KW-0413">Isomerase</keyword>
<dbReference type="NCBIfam" id="TIGR01130">
    <property type="entry name" value="ER_PDI_fam"/>
    <property type="match status" value="1"/>
</dbReference>
<comment type="similarity">
    <text evidence="4 14">Belongs to the protein disulfide isomerase family.</text>
</comment>
<evidence type="ECO:0000256" key="6">
    <source>
        <dbReference type="ARBA" id="ARBA00022729"/>
    </source>
</evidence>
<dbReference type="OrthoDB" id="427280at2759"/>
<proteinExistence type="inferred from homology"/>
<comment type="catalytic activity">
    <reaction evidence="1 15">
        <text>Catalyzes the rearrangement of -S-S- bonds in proteins.</text>
        <dbReference type="EC" id="5.3.4.1"/>
    </reaction>
</comment>
<dbReference type="PRINTS" id="PR00421">
    <property type="entry name" value="THIOREDOXIN"/>
</dbReference>
<organism evidence="18 19">
    <name type="scientific">Penicillium arizonense</name>
    <dbReference type="NCBI Taxonomy" id="1835702"/>
    <lineage>
        <taxon>Eukaryota</taxon>
        <taxon>Fungi</taxon>
        <taxon>Dikarya</taxon>
        <taxon>Ascomycota</taxon>
        <taxon>Pezizomycotina</taxon>
        <taxon>Eurotiomycetes</taxon>
        <taxon>Eurotiomycetidae</taxon>
        <taxon>Eurotiales</taxon>
        <taxon>Aspergillaceae</taxon>
        <taxon>Penicillium</taxon>
    </lineage>
</organism>
<dbReference type="GO" id="GO:0034976">
    <property type="term" value="P:response to endoplasmic reticulum stress"/>
    <property type="evidence" value="ECO:0007669"/>
    <property type="project" value="TreeGrafter"/>
</dbReference>
<evidence type="ECO:0000256" key="2">
    <source>
        <dbReference type="ARBA" id="ARBA00002692"/>
    </source>
</evidence>
<dbReference type="GO" id="GO:0051082">
    <property type="term" value="F:unfolded protein binding"/>
    <property type="evidence" value="ECO:0007669"/>
    <property type="project" value="UniProtKB-ARBA"/>
</dbReference>
<evidence type="ECO:0000256" key="11">
    <source>
        <dbReference type="ARBA" id="ARBA00023284"/>
    </source>
</evidence>
<dbReference type="NCBIfam" id="TIGR01126">
    <property type="entry name" value="pdi_dom"/>
    <property type="match status" value="2"/>
</dbReference>
<evidence type="ECO:0000313" key="19">
    <source>
        <dbReference type="Proteomes" id="UP000177622"/>
    </source>
</evidence>
<evidence type="ECO:0000256" key="1">
    <source>
        <dbReference type="ARBA" id="ARBA00001182"/>
    </source>
</evidence>
<evidence type="ECO:0000256" key="5">
    <source>
        <dbReference type="ARBA" id="ARBA00012723"/>
    </source>
</evidence>
<name>A0A1F5LI07_PENAI</name>
<protein>
    <recommendedName>
        <fullName evidence="12 15">Protein disulfide-isomerase</fullName>
        <ecNumber evidence="5 15">5.3.4.1</ecNumber>
    </recommendedName>
</protein>
<dbReference type="GO" id="GO:0005788">
    <property type="term" value="C:endoplasmic reticulum lumen"/>
    <property type="evidence" value="ECO:0007669"/>
    <property type="project" value="UniProtKB-SubCell"/>
</dbReference>
<gene>
    <name evidence="18" type="ORF">PENARI_c009G02415</name>
</gene>
<dbReference type="AlphaFoldDB" id="A0A1F5LI07"/>
<dbReference type="GO" id="GO:0003756">
    <property type="term" value="F:protein disulfide isomerase activity"/>
    <property type="evidence" value="ECO:0007669"/>
    <property type="project" value="UniProtKB-EC"/>
</dbReference>
<evidence type="ECO:0000256" key="10">
    <source>
        <dbReference type="ARBA" id="ARBA00023235"/>
    </source>
</evidence>
<dbReference type="PANTHER" id="PTHR18929:SF132">
    <property type="entry name" value="PROTEIN DISULFIDE-ISOMERASE A3"/>
    <property type="match status" value="1"/>
</dbReference>
<dbReference type="PROSITE" id="PS00194">
    <property type="entry name" value="THIOREDOXIN_1"/>
    <property type="match status" value="2"/>
</dbReference>
<feature type="region of interest" description="Disordered" evidence="16">
    <location>
        <begin position="484"/>
        <end position="517"/>
    </location>
</feature>
<dbReference type="Pfam" id="PF13848">
    <property type="entry name" value="Thioredoxin_6"/>
    <property type="match status" value="1"/>
</dbReference>
<reference evidence="18 19" key="1">
    <citation type="journal article" date="2016" name="Sci. Rep.">
        <title>Penicillium arizonense, a new, genome sequenced fungal species, reveals a high chemical diversity in secreted metabolites.</title>
        <authorList>
            <person name="Grijseels S."/>
            <person name="Nielsen J.C."/>
            <person name="Randelovic M."/>
            <person name="Nielsen J."/>
            <person name="Nielsen K.F."/>
            <person name="Workman M."/>
            <person name="Frisvad J.C."/>
        </authorList>
    </citation>
    <scope>NUCLEOTIDE SEQUENCE [LARGE SCALE GENOMIC DNA]</scope>
    <source>
        <strain evidence="18 19">CBS 141311</strain>
    </source>
</reference>
<dbReference type="GO" id="GO:0015035">
    <property type="term" value="F:protein-disulfide reductase activity"/>
    <property type="evidence" value="ECO:0007669"/>
    <property type="project" value="UniProtKB-ARBA"/>
</dbReference>
<dbReference type="Proteomes" id="UP000177622">
    <property type="component" value="Unassembled WGS sequence"/>
</dbReference>
<evidence type="ECO:0000256" key="13">
    <source>
        <dbReference type="PIRSR" id="PIRSR605792-51"/>
    </source>
</evidence>
<evidence type="ECO:0000256" key="4">
    <source>
        <dbReference type="ARBA" id="ARBA00006347"/>
    </source>
</evidence>
<dbReference type="InterPro" id="IPR005792">
    <property type="entry name" value="Prot_disulphide_isomerase"/>
</dbReference>
<comment type="function">
    <text evidence="2">Participates in the folding of proteins containing disulfide bonds, may be involved in glycosylation, prolyl hydroxylation and triglyceride transfer.</text>
</comment>
<dbReference type="CDD" id="cd02961">
    <property type="entry name" value="PDI_a_family"/>
    <property type="match status" value="1"/>
</dbReference>
<dbReference type="Pfam" id="PF00085">
    <property type="entry name" value="Thioredoxin"/>
    <property type="match status" value="2"/>
</dbReference>
<keyword evidence="11 13" id="KW-0676">Redox-active center</keyword>
<keyword evidence="7" id="KW-0677">Repeat</keyword>
<feature type="compositionally biased region" description="Acidic residues" evidence="16">
    <location>
        <begin position="508"/>
        <end position="517"/>
    </location>
</feature>
<feature type="disulfide bond" description="Redox-active" evidence="13">
    <location>
        <begin position="62"/>
        <end position="65"/>
    </location>
</feature>
<dbReference type="FunFam" id="3.40.30.10:FF:000139">
    <property type="entry name" value="Protein disulfide-isomerase"/>
    <property type="match status" value="1"/>
</dbReference>
<dbReference type="PANTHER" id="PTHR18929">
    <property type="entry name" value="PROTEIN DISULFIDE ISOMERASE"/>
    <property type="match status" value="1"/>
</dbReference>
<feature type="signal peptide" evidence="15">
    <location>
        <begin position="1"/>
        <end position="20"/>
    </location>
</feature>
<dbReference type="FunFam" id="3.40.30.10:FF:000185">
    <property type="entry name" value="Protein disulfide-isomerase"/>
    <property type="match status" value="1"/>
</dbReference>
<dbReference type="InterPro" id="IPR017937">
    <property type="entry name" value="Thioredoxin_CS"/>
</dbReference>
<evidence type="ECO:0000256" key="14">
    <source>
        <dbReference type="RuleBase" id="RU004208"/>
    </source>
</evidence>
<dbReference type="RefSeq" id="XP_022488090.1">
    <property type="nucleotide sequence ID" value="XM_022631781.1"/>
</dbReference>
<evidence type="ECO:0000256" key="16">
    <source>
        <dbReference type="SAM" id="MobiDB-lite"/>
    </source>
</evidence>
<comment type="caution">
    <text evidence="18">The sequence shown here is derived from an EMBL/GenBank/DDBJ whole genome shotgun (WGS) entry which is preliminary data.</text>
</comment>
<feature type="chain" id="PRO_5009363467" description="Protein disulfide-isomerase" evidence="15">
    <location>
        <begin position="21"/>
        <end position="517"/>
    </location>
</feature>
<dbReference type="CDD" id="cd02981">
    <property type="entry name" value="PDI_b_family"/>
    <property type="match status" value="1"/>
</dbReference>
<evidence type="ECO:0000256" key="15">
    <source>
        <dbReference type="RuleBase" id="RU361130"/>
    </source>
</evidence>
<dbReference type="InterPro" id="IPR005788">
    <property type="entry name" value="PDI_thioredoxin-like_dom"/>
</dbReference>
<evidence type="ECO:0000313" key="18">
    <source>
        <dbReference type="EMBL" id="OGE52650.1"/>
    </source>
</evidence>
<dbReference type="STRING" id="1835702.A0A1F5LI07"/>
<keyword evidence="8" id="KW-0256">Endoplasmic reticulum</keyword>
<feature type="disulfide bond" description="Redox-active" evidence="13">
    <location>
        <begin position="397"/>
        <end position="400"/>
    </location>
</feature>
<dbReference type="GeneID" id="34576515"/>
<dbReference type="EC" id="5.3.4.1" evidence="5 15"/>
<comment type="subcellular location">
    <subcellularLocation>
        <location evidence="3">Endoplasmic reticulum lumen</location>
    </subcellularLocation>
</comment>
<dbReference type="EMBL" id="LXJU01000009">
    <property type="protein sequence ID" value="OGE52650.1"/>
    <property type="molecule type" value="Genomic_DNA"/>
</dbReference>
<dbReference type="CDD" id="cd02982">
    <property type="entry name" value="PDI_b'_family"/>
    <property type="match status" value="1"/>
</dbReference>
<feature type="domain" description="Thioredoxin" evidence="17">
    <location>
        <begin position="347"/>
        <end position="478"/>
    </location>
</feature>
<dbReference type="FunFam" id="3.40.30.10:FF:000154">
    <property type="entry name" value="Protein disulfide-isomerase"/>
    <property type="match status" value="1"/>
</dbReference>
<evidence type="ECO:0000259" key="17">
    <source>
        <dbReference type="PROSITE" id="PS51352"/>
    </source>
</evidence>
<evidence type="ECO:0000256" key="3">
    <source>
        <dbReference type="ARBA" id="ARBA00004319"/>
    </source>
</evidence>
<dbReference type="CDD" id="cd02995">
    <property type="entry name" value="PDI_a_PDI_a'_C"/>
    <property type="match status" value="1"/>
</dbReference>
<dbReference type="Gene3D" id="3.40.30.10">
    <property type="entry name" value="Glutaredoxin"/>
    <property type="match status" value="4"/>
</dbReference>